<evidence type="ECO:0000313" key="2">
    <source>
        <dbReference type="EMBL" id="SDG62640.1"/>
    </source>
</evidence>
<reference evidence="2 3" key="1">
    <citation type="submission" date="2016-10" db="EMBL/GenBank/DDBJ databases">
        <authorList>
            <person name="de Groot N.N."/>
        </authorList>
    </citation>
    <scope>NUCLEOTIDE SEQUENCE [LARGE SCALE GENOMIC DNA]</scope>
    <source>
        <strain evidence="2 3">CPCC 201354</strain>
    </source>
</reference>
<dbReference type="AlphaFoldDB" id="A0A1G7VUS8"/>
<organism evidence="2 3">
    <name type="scientific">Sinosporangium album</name>
    <dbReference type="NCBI Taxonomy" id="504805"/>
    <lineage>
        <taxon>Bacteria</taxon>
        <taxon>Bacillati</taxon>
        <taxon>Actinomycetota</taxon>
        <taxon>Actinomycetes</taxon>
        <taxon>Streptosporangiales</taxon>
        <taxon>Streptosporangiaceae</taxon>
        <taxon>Sinosporangium</taxon>
    </lineage>
</organism>
<proteinExistence type="predicted"/>
<gene>
    <name evidence="2" type="ORF">SAMN05421505_10620</name>
</gene>
<protein>
    <submittedName>
        <fullName evidence="2">Uncharacterized protein</fullName>
    </submittedName>
</protein>
<accession>A0A1G7VUS8</accession>
<evidence type="ECO:0000313" key="3">
    <source>
        <dbReference type="Proteomes" id="UP000198923"/>
    </source>
</evidence>
<name>A0A1G7VUS8_9ACTN</name>
<dbReference type="Proteomes" id="UP000198923">
    <property type="component" value="Unassembled WGS sequence"/>
</dbReference>
<sequence>MSDRHVVQQLVRVSAFHQLRYLNGVAIAGVGHAELPDDRHIWKSKQVSLFRSRHPCRHGIHEVTWGITALLKYTGRATTNPMRLRQVRAIHELQRVIRPRNLYGTATMPQQASAKKHAGTVRLDPERLGHLGRGQNLADL</sequence>
<evidence type="ECO:0000256" key="1">
    <source>
        <dbReference type="SAM" id="MobiDB-lite"/>
    </source>
</evidence>
<feature type="region of interest" description="Disordered" evidence="1">
    <location>
        <begin position="107"/>
        <end position="140"/>
    </location>
</feature>
<keyword evidence="3" id="KW-1185">Reference proteome</keyword>
<dbReference type="EMBL" id="FNCN01000006">
    <property type="protein sequence ID" value="SDG62640.1"/>
    <property type="molecule type" value="Genomic_DNA"/>
</dbReference>